<evidence type="ECO:0000313" key="2">
    <source>
        <dbReference type="EMBL" id="OHW63205.1"/>
    </source>
</evidence>
<dbReference type="PROSITE" id="PS51707">
    <property type="entry name" value="CYTH"/>
    <property type="match status" value="1"/>
</dbReference>
<evidence type="ECO:0000313" key="3">
    <source>
        <dbReference type="Proteomes" id="UP000180254"/>
    </source>
</evidence>
<keyword evidence="3" id="KW-1185">Reference proteome</keyword>
<sequence>MGRELEVKVLNIDKSEIERKLVEIGAELVKRELQVNSVYDYPDGSFERERRGYIRIREIKDLSTGAVEYEFTIKKIISNDGIKEYEEIETKVEDKESLGRMLLELGLSKKHEGYKERIRYRLENIVYDIDTWDEATVPYPYLEIEVESKEDLKRAVELIGASESDISLKTIRELKAEAEAEKQEG</sequence>
<feature type="domain" description="CYTH" evidence="1">
    <location>
        <begin position="2"/>
        <end position="177"/>
    </location>
</feature>
<gene>
    <name evidence="2" type="ORF">EUAN_00690</name>
</gene>
<dbReference type="AlphaFoldDB" id="A0A1S1V9V6"/>
<dbReference type="PANTHER" id="PTHR21028:SF2">
    <property type="entry name" value="CYTH DOMAIN-CONTAINING PROTEIN"/>
    <property type="match status" value="1"/>
</dbReference>
<dbReference type="InterPro" id="IPR033469">
    <property type="entry name" value="CYTH-like_dom_sf"/>
</dbReference>
<accession>A0A1S1V9V6</accession>
<dbReference type="InterPro" id="IPR008173">
    <property type="entry name" value="Adenylyl_cyclase_CyaB"/>
</dbReference>
<dbReference type="STRING" id="39480.EUAN_00690"/>
<dbReference type="Pfam" id="PF01928">
    <property type="entry name" value="CYTH"/>
    <property type="match status" value="1"/>
</dbReference>
<dbReference type="OrthoDB" id="1953701at2"/>
<dbReference type="RefSeq" id="WP_071060530.1">
    <property type="nucleotide sequence ID" value="NZ_MKIE01000001.1"/>
</dbReference>
<dbReference type="PANTHER" id="PTHR21028">
    <property type="entry name" value="SI:CH211-156B7.4"/>
    <property type="match status" value="1"/>
</dbReference>
<comment type="caution">
    <text evidence="2">The sequence shown here is derived from an EMBL/GenBank/DDBJ whole genome shotgun (WGS) entry which is preliminary data.</text>
</comment>
<dbReference type="EMBL" id="MKIE01000001">
    <property type="protein sequence ID" value="OHW63205.1"/>
    <property type="molecule type" value="Genomic_DNA"/>
</dbReference>
<reference evidence="2 3" key="1">
    <citation type="submission" date="2016-09" db="EMBL/GenBank/DDBJ databases">
        <title>Genome sequence of Eubacterium angustum.</title>
        <authorList>
            <person name="Poehlein A."/>
            <person name="Daniel R."/>
        </authorList>
    </citation>
    <scope>NUCLEOTIDE SEQUENCE [LARGE SCALE GENOMIC DNA]</scope>
    <source>
        <strain evidence="2 3">DSM 1989</strain>
    </source>
</reference>
<name>A0A1S1V9V6_9FIRM</name>
<proteinExistence type="predicted"/>
<dbReference type="Proteomes" id="UP000180254">
    <property type="component" value="Unassembled WGS sequence"/>
</dbReference>
<protein>
    <submittedName>
        <fullName evidence="2">CYTH domain protein</fullName>
    </submittedName>
</protein>
<evidence type="ECO:0000259" key="1">
    <source>
        <dbReference type="PROSITE" id="PS51707"/>
    </source>
</evidence>
<dbReference type="InterPro" id="IPR023577">
    <property type="entry name" value="CYTH_domain"/>
</dbReference>
<dbReference type="CDD" id="cd07890">
    <property type="entry name" value="CYTH-like_AC_IV-like"/>
    <property type="match status" value="1"/>
</dbReference>
<dbReference type="SUPFAM" id="SSF55154">
    <property type="entry name" value="CYTH-like phosphatases"/>
    <property type="match status" value="1"/>
</dbReference>
<dbReference type="Gene3D" id="2.40.320.10">
    <property type="entry name" value="Hypothetical Protein Pfu-838710-001"/>
    <property type="match status" value="1"/>
</dbReference>
<organism evidence="2 3">
    <name type="scientific">Andreesenia angusta</name>
    <dbReference type="NCBI Taxonomy" id="39480"/>
    <lineage>
        <taxon>Bacteria</taxon>
        <taxon>Bacillati</taxon>
        <taxon>Bacillota</taxon>
        <taxon>Tissierellia</taxon>
        <taxon>Tissierellales</taxon>
        <taxon>Gottschalkiaceae</taxon>
        <taxon>Andreesenia</taxon>
    </lineage>
</organism>